<dbReference type="CDD" id="cd09401">
    <property type="entry name" value="LIM_TLP_like"/>
    <property type="match status" value="1"/>
</dbReference>
<dbReference type="PANTHER" id="PTHR46074">
    <property type="entry name" value="CYSTEINE-RICH PROTEIN CRIP FAMILY MEMBER"/>
    <property type="match status" value="1"/>
</dbReference>
<sequence>MESDDEFYSADSSQAEKSSIEVTSFNISRNTPIREKPKPTMMRSNSFHPQRNVQAIFDRMRPFLSNENLSESNESIRNISPFTEPTRRLNSTFMSMPMVDVTCQRCNRTVYEAEKIVAAGKTWHKSCFKCAACGRLLALGKSCDRNGEILCNVCYSKHFGPKGIRGAAIRSE</sequence>
<evidence type="ECO:0000256" key="7">
    <source>
        <dbReference type="SAM" id="MobiDB-lite"/>
    </source>
</evidence>
<accession>A0AAD4R5U4</accession>
<evidence type="ECO:0000259" key="8">
    <source>
        <dbReference type="PROSITE" id="PS50023"/>
    </source>
</evidence>
<dbReference type="AlphaFoldDB" id="A0AAD4R5U4"/>
<evidence type="ECO:0000313" key="9">
    <source>
        <dbReference type="EMBL" id="KAI1718143.1"/>
    </source>
</evidence>
<dbReference type="PROSITE" id="PS50023">
    <property type="entry name" value="LIM_DOMAIN_2"/>
    <property type="match status" value="1"/>
</dbReference>
<dbReference type="GO" id="GO:0007517">
    <property type="term" value="P:muscle organ development"/>
    <property type="evidence" value="ECO:0007669"/>
    <property type="project" value="UniProtKB-KW"/>
</dbReference>
<keyword evidence="10" id="KW-1185">Reference proteome</keyword>
<keyword evidence="2 6" id="KW-0479">Metal-binding</keyword>
<dbReference type="FunFam" id="2.10.110.10:FF:000001">
    <property type="entry name" value="Cysteine and glycine-rich protein 1"/>
    <property type="match status" value="1"/>
</dbReference>
<dbReference type="GO" id="GO:0046872">
    <property type="term" value="F:metal ion binding"/>
    <property type="evidence" value="ECO:0007669"/>
    <property type="project" value="UniProtKB-KW"/>
</dbReference>
<proteinExistence type="predicted"/>
<dbReference type="InterPro" id="IPR001781">
    <property type="entry name" value="Znf_LIM"/>
</dbReference>
<evidence type="ECO:0000256" key="2">
    <source>
        <dbReference type="ARBA" id="ARBA00022723"/>
    </source>
</evidence>
<comment type="caution">
    <text evidence="9">The sequence shown here is derived from an EMBL/GenBank/DDBJ whole genome shotgun (WGS) entry which is preliminary data.</text>
</comment>
<reference evidence="9" key="1">
    <citation type="submission" date="2022-01" db="EMBL/GenBank/DDBJ databases">
        <title>Genome Sequence Resource for Two Populations of Ditylenchus destructor, the Migratory Endoparasitic Phytonematode.</title>
        <authorList>
            <person name="Zhang H."/>
            <person name="Lin R."/>
            <person name="Xie B."/>
        </authorList>
    </citation>
    <scope>NUCLEOTIDE SEQUENCE</scope>
    <source>
        <strain evidence="9">BazhouSP</strain>
    </source>
</reference>
<dbReference type="Pfam" id="PF00412">
    <property type="entry name" value="LIM"/>
    <property type="match status" value="1"/>
</dbReference>
<dbReference type="SMART" id="SM00132">
    <property type="entry name" value="LIM"/>
    <property type="match status" value="1"/>
</dbReference>
<feature type="compositionally biased region" description="Polar residues" evidence="7">
    <location>
        <begin position="10"/>
        <end position="31"/>
    </location>
</feature>
<gene>
    <name evidence="9" type="ORF">DdX_06558</name>
</gene>
<keyword evidence="3" id="KW-0677">Repeat</keyword>
<evidence type="ECO:0000313" key="10">
    <source>
        <dbReference type="Proteomes" id="UP001201812"/>
    </source>
</evidence>
<organism evidence="9 10">
    <name type="scientific">Ditylenchus destructor</name>
    <dbReference type="NCBI Taxonomy" id="166010"/>
    <lineage>
        <taxon>Eukaryota</taxon>
        <taxon>Metazoa</taxon>
        <taxon>Ecdysozoa</taxon>
        <taxon>Nematoda</taxon>
        <taxon>Chromadorea</taxon>
        <taxon>Rhabditida</taxon>
        <taxon>Tylenchina</taxon>
        <taxon>Tylenchomorpha</taxon>
        <taxon>Sphaerularioidea</taxon>
        <taxon>Anguinidae</taxon>
        <taxon>Anguininae</taxon>
        <taxon>Ditylenchus</taxon>
    </lineage>
</organism>
<keyword evidence="5 6" id="KW-0440">LIM domain</keyword>
<feature type="domain" description="LIM zinc-binding" evidence="8">
    <location>
        <begin position="101"/>
        <end position="161"/>
    </location>
</feature>
<evidence type="ECO:0000256" key="4">
    <source>
        <dbReference type="ARBA" id="ARBA00022833"/>
    </source>
</evidence>
<dbReference type="EMBL" id="JAKKPZ010000008">
    <property type="protein sequence ID" value="KAI1718143.1"/>
    <property type="molecule type" value="Genomic_DNA"/>
</dbReference>
<evidence type="ECO:0000256" key="5">
    <source>
        <dbReference type="ARBA" id="ARBA00023038"/>
    </source>
</evidence>
<name>A0AAD4R5U4_9BILA</name>
<evidence type="ECO:0000256" key="1">
    <source>
        <dbReference type="ARBA" id="ARBA00022541"/>
    </source>
</evidence>
<evidence type="ECO:0000256" key="3">
    <source>
        <dbReference type="ARBA" id="ARBA00022737"/>
    </source>
</evidence>
<dbReference type="GO" id="GO:0060537">
    <property type="term" value="P:muscle tissue development"/>
    <property type="evidence" value="ECO:0007669"/>
    <property type="project" value="UniProtKB-ARBA"/>
</dbReference>
<keyword evidence="4 6" id="KW-0862">Zinc</keyword>
<dbReference type="PROSITE" id="PS00478">
    <property type="entry name" value="LIM_DOMAIN_1"/>
    <property type="match status" value="1"/>
</dbReference>
<feature type="region of interest" description="Disordered" evidence="7">
    <location>
        <begin position="1"/>
        <end position="45"/>
    </location>
</feature>
<dbReference type="SUPFAM" id="SSF57716">
    <property type="entry name" value="Glucocorticoid receptor-like (DNA-binding domain)"/>
    <property type="match status" value="2"/>
</dbReference>
<dbReference type="PANTHER" id="PTHR46074:SF5">
    <property type="entry name" value="LIM DOMAIN-CONTAINING PROTEIN C"/>
    <property type="match status" value="1"/>
</dbReference>
<dbReference type="GO" id="GO:0030018">
    <property type="term" value="C:Z disc"/>
    <property type="evidence" value="ECO:0007669"/>
    <property type="project" value="UniProtKB-ARBA"/>
</dbReference>
<dbReference type="Gene3D" id="2.10.110.10">
    <property type="entry name" value="Cysteine Rich Protein"/>
    <property type="match status" value="1"/>
</dbReference>
<evidence type="ECO:0000256" key="6">
    <source>
        <dbReference type="PROSITE-ProRule" id="PRU00125"/>
    </source>
</evidence>
<protein>
    <submittedName>
        <fullName evidence="9">LIM domain-containing protein</fullName>
    </submittedName>
</protein>
<dbReference type="Proteomes" id="UP001201812">
    <property type="component" value="Unassembled WGS sequence"/>
</dbReference>
<keyword evidence="1" id="KW-0517">Myogenesis</keyword>